<dbReference type="SUPFAM" id="SSF54593">
    <property type="entry name" value="Glyoxalase/Bleomycin resistance protein/Dihydroxybiphenyl dioxygenase"/>
    <property type="match status" value="1"/>
</dbReference>
<dbReference type="RefSeq" id="WP_097848966.1">
    <property type="nucleotide sequence ID" value="NZ_NUBH01000017.1"/>
</dbReference>
<organism evidence="1 2">
    <name type="scientific">Bacillus pseudomycoides</name>
    <dbReference type="NCBI Taxonomy" id="64104"/>
    <lineage>
        <taxon>Bacteria</taxon>
        <taxon>Bacillati</taxon>
        <taxon>Bacillota</taxon>
        <taxon>Bacilli</taxon>
        <taxon>Bacillales</taxon>
        <taxon>Bacillaceae</taxon>
        <taxon>Bacillus</taxon>
        <taxon>Bacillus cereus group</taxon>
    </lineage>
</organism>
<dbReference type="InterPro" id="IPR040553">
    <property type="entry name" value="TxDE"/>
</dbReference>
<evidence type="ECO:0000313" key="2">
    <source>
        <dbReference type="Proteomes" id="UP000219775"/>
    </source>
</evidence>
<evidence type="ECO:0000313" key="1">
    <source>
        <dbReference type="EMBL" id="PEM67264.1"/>
    </source>
</evidence>
<dbReference type="InterPro" id="IPR037523">
    <property type="entry name" value="VOC_core"/>
</dbReference>
<dbReference type="InterPro" id="IPR029068">
    <property type="entry name" value="Glyas_Bleomycin-R_OHBP_Dase"/>
</dbReference>
<dbReference type="Pfam" id="PF00903">
    <property type="entry name" value="Glyoxalase"/>
    <property type="match status" value="1"/>
</dbReference>
<dbReference type="InterPro" id="IPR004360">
    <property type="entry name" value="Glyas_Fos-R_dOase_dom"/>
</dbReference>
<dbReference type="Proteomes" id="UP000219775">
    <property type="component" value="Unassembled WGS sequence"/>
</dbReference>
<dbReference type="Pfam" id="PF18711">
    <property type="entry name" value="TxDE"/>
    <property type="match status" value="1"/>
</dbReference>
<gene>
    <name evidence="1" type="ORF">CN613_19265</name>
</gene>
<name>A0A2C3WIP6_9BACI</name>
<reference evidence="1 2" key="1">
    <citation type="submission" date="2017-09" db="EMBL/GenBank/DDBJ databases">
        <title>Large-scale bioinformatics analysis of Bacillus genomes uncovers conserved roles of natural products in bacterial physiology.</title>
        <authorList>
            <consortium name="Agbiome Team Llc"/>
            <person name="Bleich R.M."/>
            <person name="Grubbs K.J."/>
            <person name="Santa Maria K.C."/>
            <person name="Allen S.E."/>
            <person name="Farag S."/>
            <person name="Shank E.A."/>
            <person name="Bowers A."/>
        </authorList>
    </citation>
    <scope>NUCLEOTIDE SEQUENCE [LARGE SCALE GENOMIC DNA]</scope>
    <source>
        <strain evidence="1 2">AFS009893</strain>
    </source>
</reference>
<sequence length="225" mass="25845">MLINRVTLYSNALEEMRDFYLHKLGFHLLENSGETSFSIQVGESELEFCKNNSNTNPFYHFAFNIPSNKFSEAKEWAKNRVVLNIEDGADEVYFPRSNAHSFYFIDPAGNIVEFISRHMTSPESNEPFSVHSILNVSEMSMTTDQVLKVGNQLIDIGIPVRDEEELSDGFYFMGENGVYLLLGPSGRRWFFSDLNAEVHPLRIEVDNEKQIEINRQGECNISIKK</sequence>
<dbReference type="PROSITE" id="PS51819">
    <property type="entry name" value="VOC"/>
    <property type="match status" value="1"/>
</dbReference>
<protein>
    <submittedName>
        <fullName evidence="1">Glyoxalase</fullName>
    </submittedName>
</protein>
<dbReference type="EMBL" id="NUDP01000073">
    <property type="protein sequence ID" value="PEM67264.1"/>
    <property type="molecule type" value="Genomic_DNA"/>
</dbReference>
<dbReference type="AlphaFoldDB" id="A0A2C3WIP6"/>
<comment type="caution">
    <text evidence="1">The sequence shown here is derived from an EMBL/GenBank/DDBJ whole genome shotgun (WGS) entry which is preliminary data.</text>
</comment>
<accession>A0A2C3WIP6</accession>
<proteinExistence type="predicted"/>
<dbReference type="Gene3D" id="3.10.180.10">
    <property type="entry name" value="2,3-Dihydroxybiphenyl 1,2-Dioxygenase, domain 1"/>
    <property type="match status" value="1"/>
</dbReference>